<dbReference type="InterPro" id="IPR011805">
    <property type="entry name" value="RNase_R"/>
</dbReference>
<reference evidence="11" key="2">
    <citation type="journal article" date="2021" name="PeerJ">
        <title>Extensive microbial diversity within the chicken gut microbiome revealed by metagenomics and culture.</title>
        <authorList>
            <person name="Gilroy R."/>
            <person name="Ravi A."/>
            <person name="Getino M."/>
            <person name="Pursley I."/>
            <person name="Horton D.L."/>
            <person name="Alikhan N.F."/>
            <person name="Baker D."/>
            <person name="Gharbi K."/>
            <person name="Hall N."/>
            <person name="Watson M."/>
            <person name="Adriaenssens E.M."/>
            <person name="Foster-Nyarko E."/>
            <person name="Jarju S."/>
            <person name="Secka A."/>
            <person name="Antonio M."/>
            <person name="Oren A."/>
            <person name="Chaudhuri R.R."/>
            <person name="La Ragione R."/>
            <person name="Hildebrand F."/>
            <person name="Pallen M.J."/>
        </authorList>
    </citation>
    <scope>NUCLEOTIDE SEQUENCE</scope>
    <source>
        <strain evidence="11">ChiW25-3613</strain>
    </source>
</reference>
<evidence type="ECO:0000256" key="3">
    <source>
        <dbReference type="ARBA" id="ARBA00022490"/>
    </source>
</evidence>
<dbReference type="InterPro" id="IPR040476">
    <property type="entry name" value="CSD2"/>
</dbReference>
<feature type="compositionally biased region" description="Basic and acidic residues" evidence="9">
    <location>
        <begin position="697"/>
        <end position="714"/>
    </location>
</feature>
<dbReference type="GO" id="GO:0003723">
    <property type="term" value="F:RNA binding"/>
    <property type="evidence" value="ECO:0007669"/>
    <property type="project" value="UniProtKB-UniRule"/>
</dbReference>
<dbReference type="GO" id="GO:0006402">
    <property type="term" value="P:mRNA catabolic process"/>
    <property type="evidence" value="ECO:0007669"/>
    <property type="project" value="TreeGrafter"/>
</dbReference>
<keyword evidence="5 8" id="KW-0378">Hydrolase</keyword>
<dbReference type="SMART" id="SM00316">
    <property type="entry name" value="S1"/>
    <property type="match status" value="1"/>
</dbReference>
<dbReference type="Proteomes" id="UP000824179">
    <property type="component" value="Unassembled WGS sequence"/>
</dbReference>
<dbReference type="HAMAP" id="MF_01895">
    <property type="entry name" value="RNase_R"/>
    <property type="match status" value="1"/>
</dbReference>
<comment type="subcellular location">
    <subcellularLocation>
        <location evidence="2 8">Cytoplasm</location>
    </subcellularLocation>
</comment>
<sequence length="767" mass="85938">MTVRERIEELFAGGRLAFKTEKQIFDILKIRPAERKAAGHILSELEKSGIILKNNAGEYCTPAQIGAVSGVLQGNERGFAFLIPDGKTADMKDYFIPRHSLHGALDGDRVLAVKIKGTEDEASVIKILSRGHTDIAGTFERMGGACYVVPDSAKFVPRIFVPSALAMDAKDGDKVVCRITAYPQGKAPNGKVIEILGRSGDFYAEELSIIRNYGLYEEFPADVEREAERVAAEKVKLNGRRDLRDRLIITIDGDDTRDIDDAISLERRGENFVLGVHIADVGNYVKRGSKLDAEAYRRGTSVYFPDRVLPMLPRALSNGACSLNEGEERYALTCEMTISRKGERLKSEIYESVIKSRRRMTYREITAITEGDEDAAERYPDLVQMCADMAELCNMLSARRERLGNIDLSVKEARIYIDERGEIVIPDYERTISERMIEQFMICANETVAEFMERKGAPFMFRVHEPPAPEKVSAFLTFLSDLGIGGRVSEDEPQPKQFQHILKQISGKPAEGAVNKVMLRTMQKARYFERNLGHFGIASPCYCHFTSPIRRYPDLFIHRIIKGVLHGEIDAMREKYAGVAAEEAAHCSLCERNADGAERDVDSLYKTVYMSDRIGEEYEATVSGVTAFGVFAELDNTVEGLIRLEKLPGGSYEYIEDKFTLKGERTFRLGDRIKIRVDGCDWGNMRPEFSLADMPEETSKESSAARRKNENASKKERRPRKKSSADAADRGGAAKQRKNGAKAGAHRSGGHKNTGKTVKSRQRRRTR</sequence>
<feature type="region of interest" description="Disordered" evidence="9">
    <location>
        <begin position="686"/>
        <end position="767"/>
    </location>
</feature>
<dbReference type="InterPro" id="IPR012340">
    <property type="entry name" value="NA-bd_OB-fold"/>
</dbReference>
<dbReference type="EC" id="3.1.13.1" evidence="8"/>
<evidence type="ECO:0000256" key="7">
    <source>
        <dbReference type="ARBA" id="ARBA00022884"/>
    </source>
</evidence>
<keyword evidence="6 8" id="KW-0269">Exonuclease</keyword>
<organism evidence="11 12">
    <name type="scientific">Candidatus Coproplasma stercoripullorum</name>
    <dbReference type="NCBI Taxonomy" id="2840751"/>
    <lineage>
        <taxon>Bacteria</taxon>
        <taxon>Bacillati</taxon>
        <taxon>Bacillota</taxon>
        <taxon>Clostridia</taxon>
        <taxon>Eubacteriales</taxon>
        <taxon>Candidatus Coproplasma</taxon>
    </lineage>
</organism>
<dbReference type="GO" id="GO:0005829">
    <property type="term" value="C:cytosol"/>
    <property type="evidence" value="ECO:0007669"/>
    <property type="project" value="TreeGrafter"/>
</dbReference>
<comment type="caution">
    <text evidence="11">The sequence shown here is derived from an EMBL/GenBank/DDBJ whole genome shotgun (WGS) entry which is preliminary data.</text>
</comment>
<evidence type="ECO:0000256" key="6">
    <source>
        <dbReference type="ARBA" id="ARBA00022839"/>
    </source>
</evidence>
<name>A0A9D1DBU2_9FIRM</name>
<dbReference type="Pfam" id="PF00773">
    <property type="entry name" value="RNB"/>
    <property type="match status" value="1"/>
</dbReference>
<comment type="catalytic activity">
    <reaction evidence="1 8">
        <text>Exonucleolytic cleavage in the 3'- to 5'-direction to yield nucleoside 5'-phosphates.</text>
        <dbReference type="EC" id="3.1.13.1"/>
    </reaction>
</comment>
<protein>
    <recommendedName>
        <fullName evidence="8">Ribonuclease R</fullName>
        <shortName evidence="8">RNase R</shortName>
        <ecNumber evidence="8">3.1.13.1</ecNumber>
    </recommendedName>
</protein>
<evidence type="ECO:0000256" key="9">
    <source>
        <dbReference type="SAM" id="MobiDB-lite"/>
    </source>
</evidence>
<feature type="compositionally biased region" description="Basic residues" evidence="9">
    <location>
        <begin position="735"/>
        <end position="767"/>
    </location>
</feature>
<dbReference type="PROSITE" id="PS50126">
    <property type="entry name" value="S1"/>
    <property type="match status" value="1"/>
</dbReference>
<evidence type="ECO:0000256" key="4">
    <source>
        <dbReference type="ARBA" id="ARBA00022722"/>
    </source>
</evidence>
<dbReference type="Pfam" id="PF00575">
    <property type="entry name" value="S1"/>
    <property type="match status" value="1"/>
</dbReference>
<keyword evidence="4 8" id="KW-0540">Nuclease</keyword>
<dbReference type="Pfam" id="PF17876">
    <property type="entry name" value="CSD2"/>
    <property type="match status" value="1"/>
</dbReference>
<dbReference type="InterPro" id="IPR004476">
    <property type="entry name" value="RNase_II/RNase_R"/>
</dbReference>
<feature type="domain" description="S1 motif" evidence="10">
    <location>
        <begin position="615"/>
        <end position="692"/>
    </location>
</feature>
<keyword evidence="7 8" id="KW-0694">RNA-binding</keyword>
<dbReference type="GO" id="GO:0008859">
    <property type="term" value="F:exoribonuclease II activity"/>
    <property type="evidence" value="ECO:0007669"/>
    <property type="project" value="UniProtKB-UniRule"/>
</dbReference>
<evidence type="ECO:0000259" key="10">
    <source>
        <dbReference type="PROSITE" id="PS50126"/>
    </source>
</evidence>
<dbReference type="Pfam" id="PF08206">
    <property type="entry name" value="OB_RNB"/>
    <property type="match status" value="1"/>
</dbReference>
<dbReference type="InterPro" id="IPR001900">
    <property type="entry name" value="RNase_II/R"/>
</dbReference>
<gene>
    <name evidence="8 11" type="primary">rnr</name>
    <name evidence="11" type="ORF">IAB90_04665</name>
</gene>
<dbReference type="CDD" id="cd04471">
    <property type="entry name" value="S1_RNase_R"/>
    <property type="match status" value="1"/>
</dbReference>
<evidence type="ECO:0000313" key="12">
    <source>
        <dbReference type="Proteomes" id="UP000824179"/>
    </source>
</evidence>
<evidence type="ECO:0000256" key="5">
    <source>
        <dbReference type="ARBA" id="ARBA00022801"/>
    </source>
</evidence>
<dbReference type="EMBL" id="DVHB01000079">
    <property type="protein sequence ID" value="HIR39659.1"/>
    <property type="molecule type" value="Genomic_DNA"/>
</dbReference>
<proteinExistence type="inferred from homology"/>
<evidence type="ECO:0000256" key="2">
    <source>
        <dbReference type="ARBA" id="ARBA00004496"/>
    </source>
</evidence>
<dbReference type="PANTHER" id="PTHR23355">
    <property type="entry name" value="RIBONUCLEASE"/>
    <property type="match status" value="1"/>
</dbReference>
<evidence type="ECO:0000256" key="8">
    <source>
        <dbReference type="HAMAP-Rule" id="MF_01895"/>
    </source>
</evidence>
<reference evidence="11" key="1">
    <citation type="submission" date="2020-10" db="EMBL/GenBank/DDBJ databases">
        <authorList>
            <person name="Gilroy R."/>
        </authorList>
    </citation>
    <scope>NUCLEOTIDE SEQUENCE</scope>
    <source>
        <strain evidence="11">ChiW25-3613</strain>
    </source>
</reference>
<dbReference type="PANTHER" id="PTHR23355:SF9">
    <property type="entry name" value="DIS3-LIKE EXONUCLEASE 2"/>
    <property type="match status" value="1"/>
</dbReference>
<evidence type="ECO:0000256" key="1">
    <source>
        <dbReference type="ARBA" id="ARBA00001849"/>
    </source>
</evidence>
<dbReference type="AlphaFoldDB" id="A0A9D1DBU2"/>
<dbReference type="Gene3D" id="2.40.50.140">
    <property type="entry name" value="Nucleic acid-binding proteins"/>
    <property type="match status" value="2"/>
</dbReference>
<keyword evidence="3 8" id="KW-0963">Cytoplasm</keyword>
<comment type="similarity">
    <text evidence="8">Belongs to the RNR ribonuclease family. RNase R subfamily.</text>
</comment>
<dbReference type="InterPro" id="IPR003029">
    <property type="entry name" value="S1_domain"/>
</dbReference>
<dbReference type="InterPro" id="IPR050180">
    <property type="entry name" value="RNR_Ribonuclease"/>
</dbReference>
<comment type="function">
    <text evidence="8">3'-5' exoribonuclease that releases 5'-nucleoside monophosphates and is involved in maturation of structured RNAs.</text>
</comment>
<dbReference type="SUPFAM" id="SSF50249">
    <property type="entry name" value="Nucleic acid-binding proteins"/>
    <property type="match status" value="4"/>
</dbReference>
<dbReference type="InterPro" id="IPR013223">
    <property type="entry name" value="RNase_B_OB_dom"/>
</dbReference>
<dbReference type="NCBIfam" id="TIGR00358">
    <property type="entry name" value="3_prime_RNase"/>
    <property type="match status" value="1"/>
</dbReference>
<dbReference type="NCBIfam" id="TIGR02063">
    <property type="entry name" value="RNase_R"/>
    <property type="match status" value="1"/>
</dbReference>
<evidence type="ECO:0000313" key="11">
    <source>
        <dbReference type="EMBL" id="HIR39659.1"/>
    </source>
</evidence>
<accession>A0A9D1DBU2</accession>
<dbReference type="SMART" id="SM00955">
    <property type="entry name" value="RNB"/>
    <property type="match status" value="1"/>
</dbReference>